<dbReference type="InterPro" id="IPR001482">
    <property type="entry name" value="T2SS/T4SS_dom"/>
</dbReference>
<gene>
    <name evidence="3" type="ORF">BZK42_17320</name>
</gene>
<dbReference type="SUPFAM" id="SSF52540">
    <property type="entry name" value="P-loop containing nucleoside triphosphate hydrolases"/>
    <property type="match status" value="1"/>
</dbReference>
<protein>
    <submittedName>
        <fullName evidence="3">Pilus assembly protein CpaF</fullName>
    </submittedName>
</protein>
<name>A0A1V8NW47_CITBR</name>
<dbReference type="EMBL" id="NAEW01000008">
    <property type="protein sequence ID" value="OQM40662.1"/>
    <property type="molecule type" value="Genomic_DNA"/>
</dbReference>
<reference evidence="3 4" key="1">
    <citation type="submission" date="2017-03" db="EMBL/GenBank/DDBJ databases">
        <authorList>
            <person name="Afonso C.L."/>
            <person name="Miller P.J."/>
            <person name="Scott M.A."/>
            <person name="Spackman E."/>
            <person name="Goraichik I."/>
            <person name="Dimitrov K.M."/>
            <person name="Suarez D.L."/>
            <person name="Swayne D.E."/>
        </authorList>
    </citation>
    <scope>NUCLEOTIDE SEQUENCE [LARGE SCALE GENOMIC DNA]</scope>
    <source>
        <strain evidence="3 4">ATCC 51113</strain>
    </source>
</reference>
<dbReference type="InterPro" id="IPR027417">
    <property type="entry name" value="P-loop_NTPase"/>
</dbReference>
<evidence type="ECO:0000259" key="2">
    <source>
        <dbReference type="Pfam" id="PF00437"/>
    </source>
</evidence>
<evidence type="ECO:0000313" key="3">
    <source>
        <dbReference type="EMBL" id="OQM40662.1"/>
    </source>
</evidence>
<comment type="similarity">
    <text evidence="1">Belongs to the GSP E family.</text>
</comment>
<proteinExistence type="inferred from homology"/>
<comment type="caution">
    <text evidence="3">The sequence shown here is derived from an EMBL/GenBank/DDBJ whole genome shotgun (WGS) entry which is preliminary data.</text>
</comment>
<dbReference type="Pfam" id="PF00437">
    <property type="entry name" value="T2SSE"/>
    <property type="match status" value="1"/>
</dbReference>
<dbReference type="PANTHER" id="PTHR30486">
    <property type="entry name" value="TWITCHING MOTILITY PROTEIN PILT"/>
    <property type="match status" value="1"/>
</dbReference>
<dbReference type="PANTHER" id="PTHR30486:SF15">
    <property type="entry name" value="TYPE II_IV SECRETION SYSTEM ATPASE"/>
    <property type="match status" value="1"/>
</dbReference>
<dbReference type="Gene3D" id="3.30.450.380">
    <property type="match status" value="1"/>
</dbReference>
<dbReference type="Proteomes" id="UP000192573">
    <property type="component" value="Unassembled WGS sequence"/>
</dbReference>
<sequence>MQIKEYEKVRSLLVERLKIDGNNVVDIVETLDSIETQLISILDSENIIITRRNIDKLVKSYYDDIFGLGPLQELLNDTSVNDIMVNGTSSLYIERAGKLIRLESIFKNNDQIMRVAQRIVAAIGRRVDESSPMVDARLQDGSRVNIIVPPIALDGCTISIRKFKEDKLGLMELINFSSMTPEMAHYLSLMVRVKANIIISGGTGSGKTTLLNALSNEINDGDRVVTIEDAAELQIQKAHVVRLESRPKGVDGEGNISIRDLVINSLRMRPDRIIIGECRGEEAFEMLQAMNTGHDGSFSTIHANTPKDALVRLESMLSMANPNIPTRTLKGQISQAVDIIVQCARLSNGERKVTCISEIGGIEGDVIQSQDVFVLNSVKKNDGTQVYQQQRNFSHSLLDRKVAFYGLQQELKEIIND</sequence>
<evidence type="ECO:0000256" key="1">
    <source>
        <dbReference type="ARBA" id="ARBA00006611"/>
    </source>
</evidence>
<dbReference type="CDD" id="cd01130">
    <property type="entry name" value="VirB11-like_ATPase"/>
    <property type="match status" value="1"/>
</dbReference>
<accession>A0A1V8NW47</accession>
<dbReference type="Gene3D" id="3.40.50.300">
    <property type="entry name" value="P-loop containing nucleotide triphosphate hydrolases"/>
    <property type="match status" value="1"/>
</dbReference>
<feature type="domain" description="Bacterial type II secretion system protein E" evidence="2">
    <location>
        <begin position="68"/>
        <end position="345"/>
    </location>
</feature>
<evidence type="ECO:0000313" key="4">
    <source>
        <dbReference type="Proteomes" id="UP000192573"/>
    </source>
</evidence>
<dbReference type="AlphaFoldDB" id="A0A1V8NW47"/>
<organism evidence="3 4">
    <name type="scientific">Citrobacter braakii</name>
    <dbReference type="NCBI Taxonomy" id="57706"/>
    <lineage>
        <taxon>Bacteria</taxon>
        <taxon>Pseudomonadati</taxon>
        <taxon>Pseudomonadota</taxon>
        <taxon>Gammaproteobacteria</taxon>
        <taxon>Enterobacterales</taxon>
        <taxon>Enterobacteriaceae</taxon>
        <taxon>Citrobacter</taxon>
        <taxon>Citrobacter freundii complex</taxon>
    </lineage>
</organism>
<dbReference type="GO" id="GO:0016887">
    <property type="term" value="F:ATP hydrolysis activity"/>
    <property type="evidence" value="ECO:0007669"/>
    <property type="project" value="InterPro"/>
</dbReference>
<dbReference type="InterPro" id="IPR050921">
    <property type="entry name" value="T4SS_GSP_E_ATPase"/>
</dbReference>
<dbReference type="RefSeq" id="WP_053390135.1">
    <property type="nucleotide sequence ID" value="NZ_CABGPK010000004.1"/>
</dbReference>